<keyword evidence="5 9" id="KW-0547">Nucleotide-binding</keyword>
<keyword evidence="4 9" id="KW-0819">tRNA processing</keyword>
<comment type="catalytic activity">
    <reaction evidence="9">
        <text>cytidine(34) in elongator tRNA(Met) + acetyl-CoA + ATP + H2O = N(4)-acetylcytidine(34) in elongator tRNA(Met) + ADP + phosphate + CoA + H(+)</text>
        <dbReference type="Rhea" id="RHEA:43788"/>
        <dbReference type="Rhea" id="RHEA-COMP:10693"/>
        <dbReference type="Rhea" id="RHEA-COMP:10694"/>
        <dbReference type="ChEBI" id="CHEBI:15377"/>
        <dbReference type="ChEBI" id="CHEBI:15378"/>
        <dbReference type="ChEBI" id="CHEBI:30616"/>
        <dbReference type="ChEBI" id="CHEBI:43474"/>
        <dbReference type="ChEBI" id="CHEBI:57287"/>
        <dbReference type="ChEBI" id="CHEBI:57288"/>
        <dbReference type="ChEBI" id="CHEBI:74900"/>
        <dbReference type="ChEBI" id="CHEBI:82748"/>
        <dbReference type="ChEBI" id="CHEBI:456216"/>
        <dbReference type="EC" id="2.3.1.193"/>
    </reaction>
</comment>
<organism evidence="11 12">
    <name type="scientific">Idiomarina rhizosphaerae</name>
    <dbReference type="NCBI Taxonomy" id="2961572"/>
    <lineage>
        <taxon>Bacteria</taxon>
        <taxon>Pseudomonadati</taxon>
        <taxon>Pseudomonadota</taxon>
        <taxon>Gammaproteobacteria</taxon>
        <taxon>Alteromonadales</taxon>
        <taxon>Idiomarinaceae</taxon>
        <taxon>Idiomarina</taxon>
    </lineage>
</organism>
<dbReference type="GO" id="GO:1904812">
    <property type="term" value="P:rRNA acetylation involved in maturation of SSU-rRNA"/>
    <property type="evidence" value="ECO:0007669"/>
    <property type="project" value="TreeGrafter"/>
</dbReference>
<dbReference type="CDD" id="cd04301">
    <property type="entry name" value="NAT_SF"/>
    <property type="match status" value="1"/>
</dbReference>
<dbReference type="InterPro" id="IPR007807">
    <property type="entry name" value="TcmA/NAT10_helicase"/>
</dbReference>
<comment type="subcellular location">
    <subcellularLocation>
        <location evidence="9">Cytoplasm</location>
    </subcellularLocation>
</comment>
<comment type="caution">
    <text evidence="9">Lacks conserved residue(s) required for the propagation of feature annotation.</text>
</comment>
<keyword evidence="8 9" id="KW-0012">Acyltransferase</keyword>
<dbReference type="GO" id="GO:0005737">
    <property type="term" value="C:cytoplasm"/>
    <property type="evidence" value="ECO:0007669"/>
    <property type="project" value="UniProtKB-SubCell"/>
</dbReference>
<feature type="domain" description="N-acetyltransferase" evidence="10">
    <location>
        <begin position="319"/>
        <end position="499"/>
    </location>
</feature>
<feature type="binding site" evidence="9">
    <location>
        <position position="284"/>
    </location>
    <ligand>
        <name>ATP</name>
        <dbReference type="ChEBI" id="CHEBI:30616"/>
    </ligand>
</feature>
<dbReference type="InterPro" id="IPR027417">
    <property type="entry name" value="P-loop_NTPase"/>
</dbReference>
<dbReference type="InterPro" id="IPR024914">
    <property type="entry name" value="tRNA_acetyltr_TmcA"/>
</dbReference>
<evidence type="ECO:0000256" key="8">
    <source>
        <dbReference type="ARBA" id="ARBA00023315"/>
    </source>
</evidence>
<dbReference type="AlphaFoldDB" id="A0A9X2FWZ7"/>
<dbReference type="PANTHER" id="PTHR10925:SF5">
    <property type="entry name" value="RNA CYTIDINE ACETYLTRANSFERASE"/>
    <property type="match status" value="1"/>
</dbReference>
<comment type="similarity">
    <text evidence="9">Belongs to the TmcA family.</text>
</comment>
<comment type="caution">
    <text evidence="11">The sequence shown here is derived from an EMBL/GenBank/DDBJ whole genome shotgun (WGS) entry which is preliminary data.</text>
</comment>
<dbReference type="SUPFAM" id="SSF55729">
    <property type="entry name" value="Acyl-CoA N-acyltransferases (Nat)"/>
    <property type="match status" value="1"/>
</dbReference>
<dbReference type="Pfam" id="PF05127">
    <property type="entry name" value="NAT10_TcmA_helicase"/>
    <property type="match status" value="1"/>
</dbReference>
<dbReference type="GO" id="GO:0051392">
    <property type="term" value="F:tRNA cytidine N4-acetyltransferase activity"/>
    <property type="evidence" value="ECO:0007669"/>
    <property type="project" value="UniProtKB-UniRule"/>
</dbReference>
<keyword evidence="6 9" id="KW-0067">ATP-binding</keyword>
<evidence type="ECO:0000313" key="11">
    <source>
        <dbReference type="EMBL" id="MCP1339175.1"/>
    </source>
</evidence>
<dbReference type="Pfam" id="PF08351">
    <property type="entry name" value="TmcA_N"/>
    <property type="match status" value="1"/>
</dbReference>
<dbReference type="Gene3D" id="3.40.50.300">
    <property type="entry name" value="P-loop containing nucleotide triphosphate hydrolases"/>
    <property type="match status" value="1"/>
</dbReference>
<evidence type="ECO:0000256" key="1">
    <source>
        <dbReference type="ARBA" id="ARBA00022490"/>
    </source>
</evidence>
<sequence length="612" mass="69394">MSERSGYRQLQLLQDASLWREYCEARSDSSIYLSNQQTHADAVLSRYRDYLGHEFEQVWIDCQDGLHADAIAALCGTVTTGGLLSILLPAKSSAMSHRMERFAEKHFAESNTHMQSSVSEPETRSANETLQLTNEQSSIFNALTQSTEKPYETHIITAERGRGKSTLLGQALAQAKEHSSIIVTAPRKANAKILLQQAPEAHFVAWDKLLEQPSNSEITLIIDEAAGLPLWVTEQLCQKFNPWLLATTVAGYEGCGRGFAVHFTDWAKKTLPQISVHQLTQPLRWPVNDPLEQWLTDTFLLNEQPVTQFGIRESGTFIKHASELEEDMLQQCFQLLLNAHYQSSPNDLNLLLTEPGHRLAYQSTNGEVTAVAWLMSEGPILSPLKEEVRQGQRRPKGNLLPQAIGYFLQQDWAMDLHWLRVARIAVPAAKRRRKIASELLAEIYRWALDNNYQMLGTSFAWSPGLDNFWKKNGYALWRLSSRIDSVSARPAAIYVQPLSNEFTGLCQVCQLLNQWGHNQLQWLSGGKEMLQLTEESNEIRTSLIQAYRVKAIPFDAAHFALAQWFYWQHNQHPLTELLCNSSTTLKHLGEYWGGISQRLANENLCKEVLSLH</sequence>
<dbReference type="Gene3D" id="3.40.630.30">
    <property type="match status" value="1"/>
</dbReference>
<keyword evidence="7 9" id="KW-0694">RNA-binding</keyword>
<evidence type="ECO:0000256" key="7">
    <source>
        <dbReference type="ARBA" id="ARBA00022884"/>
    </source>
</evidence>
<dbReference type="GO" id="GO:0000049">
    <property type="term" value="F:tRNA binding"/>
    <property type="evidence" value="ECO:0007669"/>
    <property type="project" value="UniProtKB-UniRule"/>
</dbReference>
<keyword evidence="2 9" id="KW-0820">tRNA-binding</keyword>
<evidence type="ECO:0000256" key="4">
    <source>
        <dbReference type="ARBA" id="ARBA00022694"/>
    </source>
</evidence>
<evidence type="ECO:0000256" key="3">
    <source>
        <dbReference type="ARBA" id="ARBA00022679"/>
    </source>
</evidence>
<dbReference type="InterPro" id="IPR016181">
    <property type="entry name" value="Acyl_CoA_acyltransferase"/>
</dbReference>
<dbReference type="PANTHER" id="PTHR10925">
    <property type="entry name" value="N-ACETYLTRANSFERASE 10"/>
    <property type="match status" value="1"/>
</dbReference>
<evidence type="ECO:0000256" key="5">
    <source>
        <dbReference type="ARBA" id="ARBA00022741"/>
    </source>
</evidence>
<accession>A0A9X2FWZ7</accession>
<name>A0A9X2FWZ7_9GAMM</name>
<dbReference type="InterPro" id="IPR000182">
    <property type="entry name" value="GNAT_dom"/>
</dbReference>
<keyword evidence="3 9" id="KW-0808">Transferase</keyword>
<dbReference type="EMBL" id="JAMZDE010000006">
    <property type="protein sequence ID" value="MCP1339175.1"/>
    <property type="molecule type" value="Genomic_DNA"/>
</dbReference>
<dbReference type="GO" id="GO:1990883">
    <property type="term" value="F:18S rRNA cytidine N-acetyltransferase activity"/>
    <property type="evidence" value="ECO:0007669"/>
    <property type="project" value="TreeGrafter"/>
</dbReference>
<protein>
    <recommendedName>
        <fullName evidence="9">tRNA(Met) cytidine acetyltransferase TmcA</fullName>
        <ecNumber evidence="9">2.3.1.193</ecNumber>
    </recommendedName>
</protein>
<dbReference type="Proteomes" id="UP001139474">
    <property type="component" value="Unassembled WGS sequence"/>
</dbReference>
<dbReference type="SUPFAM" id="SSF52540">
    <property type="entry name" value="P-loop containing nucleoside triphosphate hydrolases"/>
    <property type="match status" value="1"/>
</dbReference>
<evidence type="ECO:0000256" key="6">
    <source>
        <dbReference type="ARBA" id="ARBA00022840"/>
    </source>
</evidence>
<dbReference type="GO" id="GO:0005524">
    <property type="term" value="F:ATP binding"/>
    <property type="evidence" value="ECO:0007669"/>
    <property type="project" value="UniProtKB-UniRule"/>
</dbReference>
<dbReference type="GO" id="GO:0051391">
    <property type="term" value="P:tRNA acetylation"/>
    <property type="evidence" value="ECO:0007669"/>
    <property type="project" value="UniProtKB-UniRule"/>
</dbReference>
<evidence type="ECO:0000313" key="12">
    <source>
        <dbReference type="Proteomes" id="UP001139474"/>
    </source>
</evidence>
<reference evidence="11" key="1">
    <citation type="submission" date="2022-06" db="EMBL/GenBank/DDBJ databases">
        <title>Idiomarina rhizosphaerae M1R2S28.</title>
        <authorList>
            <person name="Sun J.-Q."/>
            <person name="Li L.-F."/>
        </authorList>
    </citation>
    <scope>NUCLEOTIDE SEQUENCE</scope>
    <source>
        <strain evidence="11">M1R2S28</strain>
    </source>
</reference>
<dbReference type="EC" id="2.3.1.193" evidence="9"/>
<comment type="function">
    <text evidence="9">Catalyzes the formation of N(4)-acetylcytidine (ac(4)C) at the wobble position of tRNA(Met), by using acetyl-CoA as an acetyl donor and ATP (or GTP).</text>
</comment>
<dbReference type="InterPro" id="IPR013562">
    <property type="entry name" value="TmcA/NAT10_N"/>
</dbReference>
<gene>
    <name evidence="9" type="primary">tmcA</name>
    <name evidence="11" type="ORF">NJR55_06160</name>
</gene>
<evidence type="ECO:0000259" key="10">
    <source>
        <dbReference type="PROSITE" id="PS51186"/>
    </source>
</evidence>
<dbReference type="GO" id="GO:0002101">
    <property type="term" value="P:tRNA wobble cytosine modification"/>
    <property type="evidence" value="ECO:0007669"/>
    <property type="project" value="UniProtKB-UniRule"/>
</dbReference>
<feature type="binding site" evidence="9">
    <location>
        <position position="136"/>
    </location>
    <ligand>
        <name>ATP</name>
        <dbReference type="ChEBI" id="CHEBI:30616"/>
    </ligand>
</feature>
<proteinExistence type="inferred from homology"/>
<dbReference type="Pfam" id="PF13718">
    <property type="entry name" value="GNAT_acetyltr_2"/>
    <property type="match status" value="1"/>
</dbReference>
<keyword evidence="1 9" id="KW-0963">Cytoplasm</keyword>
<dbReference type="Gene3D" id="3.40.50.11040">
    <property type="match status" value="1"/>
</dbReference>
<evidence type="ECO:0000256" key="2">
    <source>
        <dbReference type="ARBA" id="ARBA00022555"/>
    </source>
</evidence>
<dbReference type="HAMAP" id="MF_01886">
    <property type="entry name" value="tRNA_acetyltr_TmcA"/>
    <property type="match status" value="1"/>
</dbReference>
<dbReference type="InterPro" id="IPR032672">
    <property type="entry name" value="TmcA/NAT10/Kre33"/>
</dbReference>
<feature type="binding site" evidence="9">
    <location>
        <begin position="424"/>
        <end position="426"/>
    </location>
    <ligand>
        <name>acetyl-CoA</name>
        <dbReference type="ChEBI" id="CHEBI:57288"/>
    </ligand>
</feature>
<dbReference type="PROSITE" id="PS51186">
    <property type="entry name" value="GNAT"/>
    <property type="match status" value="1"/>
</dbReference>
<dbReference type="RefSeq" id="WP_253618752.1">
    <property type="nucleotide sequence ID" value="NZ_JAMZDE010000006.1"/>
</dbReference>
<evidence type="ECO:0000256" key="9">
    <source>
        <dbReference type="HAMAP-Rule" id="MF_01886"/>
    </source>
</evidence>
<keyword evidence="12" id="KW-1185">Reference proteome</keyword>